<name>A0A510XZ14_9GAMM</name>
<evidence type="ECO:0000313" key="2">
    <source>
        <dbReference type="Proteomes" id="UP000321419"/>
    </source>
</evidence>
<sequence length="124" mass="14005">MKLIFGSVLIVVAGFSVNKYVFSSKAYDGVTAVTDVVANYPVDLFEFKKTMHGYAHHLCYKNEARLTSQNVTTSECITNHDKKQNECEGKVFRLAPLSLETKAEILDYSKQYTECTLPYKHILG</sequence>
<evidence type="ECO:0000313" key="1">
    <source>
        <dbReference type="EMBL" id="GEK56305.1"/>
    </source>
</evidence>
<dbReference type="AlphaFoldDB" id="A0A510XZ14"/>
<dbReference type="Proteomes" id="UP000321419">
    <property type="component" value="Unassembled WGS sequence"/>
</dbReference>
<reference evidence="1 2" key="1">
    <citation type="submission" date="2019-07" db="EMBL/GenBank/DDBJ databases">
        <title>Whole genome shotgun sequence of Pseudoalteromonas espejiana NBRC 102222.</title>
        <authorList>
            <person name="Hosoyama A."/>
            <person name="Uohara A."/>
            <person name="Ohji S."/>
            <person name="Ichikawa N."/>
        </authorList>
    </citation>
    <scope>NUCLEOTIDE SEQUENCE [LARGE SCALE GENOMIC DNA]</scope>
    <source>
        <strain evidence="1 2">NBRC 102222</strain>
    </source>
</reference>
<protein>
    <submittedName>
        <fullName evidence="1">Uncharacterized protein</fullName>
    </submittedName>
</protein>
<dbReference type="EMBL" id="BJUM01000036">
    <property type="protein sequence ID" value="GEK56305.1"/>
    <property type="molecule type" value="Genomic_DNA"/>
</dbReference>
<gene>
    <name evidence="1" type="ORF">PES01_31500</name>
</gene>
<dbReference type="RefSeq" id="WP_089347588.1">
    <property type="nucleotide sequence ID" value="NZ_BJUM01000036.1"/>
</dbReference>
<organism evidence="1 2">
    <name type="scientific">Pseudoalteromonas espejiana</name>
    <dbReference type="NCBI Taxonomy" id="28107"/>
    <lineage>
        <taxon>Bacteria</taxon>
        <taxon>Pseudomonadati</taxon>
        <taxon>Pseudomonadota</taxon>
        <taxon>Gammaproteobacteria</taxon>
        <taxon>Alteromonadales</taxon>
        <taxon>Pseudoalteromonadaceae</taxon>
        <taxon>Pseudoalteromonas</taxon>
    </lineage>
</organism>
<keyword evidence="2" id="KW-1185">Reference proteome</keyword>
<accession>A0A510XZ14</accession>
<comment type="caution">
    <text evidence="1">The sequence shown here is derived from an EMBL/GenBank/DDBJ whole genome shotgun (WGS) entry which is preliminary data.</text>
</comment>
<dbReference type="OrthoDB" id="6314893at2"/>
<proteinExistence type="predicted"/>